<protein>
    <submittedName>
        <fullName evidence="4">TetR family transcriptional regulator</fullName>
    </submittedName>
</protein>
<sequence length="206" mass="22108">MSCAPGSVDRRSYHGRMRTRDRIIDAAEQAIREFGITGATTRRIARQAGCSEALIYKHFSGKEELFLAVLLERLPALGPALARLRLATGQGDLAANLTEFALKALEFYARAAGIASGVLADPSLLDGFRSMLAKADMGPHLPIQALAGILRDEQRGGRLDGGLDPDAAAAMLMGACFHRANLSYFVELPQEDKPWAAAVVGTIVRC</sequence>
<keyword evidence="1" id="KW-0805">Transcription regulation</keyword>
<proteinExistence type="predicted"/>
<evidence type="ECO:0000313" key="4">
    <source>
        <dbReference type="EMBL" id="KAB8187552.1"/>
    </source>
</evidence>
<dbReference type="PANTHER" id="PTHR30055:SF234">
    <property type="entry name" value="HTH-TYPE TRANSCRIPTIONAL REGULATOR BETI"/>
    <property type="match status" value="1"/>
</dbReference>
<dbReference type="SUPFAM" id="SSF46689">
    <property type="entry name" value="Homeodomain-like"/>
    <property type="match status" value="1"/>
</dbReference>
<dbReference type="Gene3D" id="1.10.10.60">
    <property type="entry name" value="Homeodomain-like"/>
    <property type="match status" value="1"/>
</dbReference>
<dbReference type="PANTHER" id="PTHR30055">
    <property type="entry name" value="HTH-TYPE TRANSCRIPTIONAL REGULATOR RUTR"/>
    <property type="match status" value="1"/>
</dbReference>
<dbReference type="Gene3D" id="1.10.357.10">
    <property type="entry name" value="Tetracycline Repressor, domain 2"/>
    <property type="match status" value="1"/>
</dbReference>
<evidence type="ECO:0000256" key="2">
    <source>
        <dbReference type="ARBA" id="ARBA00023125"/>
    </source>
</evidence>
<keyword evidence="5" id="KW-1185">Reference proteome</keyword>
<dbReference type="PRINTS" id="PR00455">
    <property type="entry name" value="HTHTETR"/>
</dbReference>
<dbReference type="GO" id="GO:0003700">
    <property type="term" value="F:DNA-binding transcription factor activity"/>
    <property type="evidence" value="ECO:0007669"/>
    <property type="project" value="TreeGrafter"/>
</dbReference>
<dbReference type="PROSITE" id="PS50977">
    <property type="entry name" value="HTH_TETR_2"/>
    <property type="match status" value="1"/>
</dbReference>
<dbReference type="InterPro" id="IPR001647">
    <property type="entry name" value="HTH_TetR"/>
</dbReference>
<dbReference type="InterPro" id="IPR050109">
    <property type="entry name" value="HTH-type_TetR-like_transc_reg"/>
</dbReference>
<keyword evidence="3" id="KW-0804">Transcription</keyword>
<comment type="caution">
    <text evidence="4">The sequence shown here is derived from an EMBL/GenBank/DDBJ whole genome shotgun (WGS) entry which is preliminary data.</text>
</comment>
<dbReference type="Pfam" id="PF00440">
    <property type="entry name" value="TetR_N"/>
    <property type="match status" value="1"/>
</dbReference>
<dbReference type="EMBL" id="VDLX02000027">
    <property type="protein sequence ID" value="KAB8187552.1"/>
    <property type="molecule type" value="Genomic_DNA"/>
</dbReference>
<name>A0A5C4V8H6_9ACTN</name>
<dbReference type="OrthoDB" id="3472897at2"/>
<dbReference type="Proteomes" id="UP000312512">
    <property type="component" value="Unassembled WGS sequence"/>
</dbReference>
<dbReference type="SUPFAM" id="SSF48498">
    <property type="entry name" value="Tetracyclin repressor-like, C-terminal domain"/>
    <property type="match status" value="1"/>
</dbReference>
<reference evidence="4 5" key="1">
    <citation type="submission" date="2019-10" db="EMBL/GenBank/DDBJ databases">
        <title>Nonomuraea sp. nov., isolated from Phyllanthus amarus.</title>
        <authorList>
            <person name="Klykleung N."/>
            <person name="Tanasupawat S."/>
        </authorList>
    </citation>
    <scope>NUCLEOTIDE SEQUENCE [LARGE SCALE GENOMIC DNA]</scope>
    <source>
        <strain evidence="4 5">PA1-10</strain>
    </source>
</reference>
<evidence type="ECO:0000256" key="1">
    <source>
        <dbReference type="ARBA" id="ARBA00023015"/>
    </source>
</evidence>
<keyword evidence="2" id="KW-0238">DNA-binding</keyword>
<dbReference type="AlphaFoldDB" id="A0A5C4V8H6"/>
<evidence type="ECO:0000313" key="5">
    <source>
        <dbReference type="Proteomes" id="UP000312512"/>
    </source>
</evidence>
<evidence type="ECO:0000256" key="3">
    <source>
        <dbReference type="ARBA" id="ARBA00023163"/>
    </source>
</evidence>
<dbReference type="InterPro" id="IPR009057">
    <property type="entry name" value="Homeodomain-like_sf"/>
</dbReference>
<organism evidence="4 5">
    <name type="scientific">Nonomuraea phyllanthi</name>
    <dbReference type="NCBI Taxonomy" id="2219224"/>
    <lineage>
        <taxon>Bacteria</taxon>
        <taxon>Bacillati</taxon>
        <taxon>Actinomycetota</taxon>
        <taxon>Actinomycetes</taxon>
        <taxon>Streptosporangiales</taxon>
        <taxon>Streptosporangiaceae</taxon>
        <taxon>Nonomuraea</taxon>
    </lineage>
</organism>
<gene>
    <name evidence="4" type="ORF">FH608_045605</name>
</gene>
<dbReference type="GO" id="GO:0000976">
    <property type="term" value="F:transcription cis-regulatory region binding"/>
    <property type="evidence" value="ECO:0007669"/>
    <property type="project" value="TreeGrafter"/>
</dbReference>
<accession>A0A5C4V8H6</accession>
<dbReference type="InterPro" id="IPR036271">
    <property type="entry name" value="Tet_transcr_reg_TetR-rel_C_sf"/>
</dbReference>